<accession>A0A427AI74</accession>
<organism evidence="1 2">
    <name type="scientific">Ensete ventricosum</name>
    <name type="common">Abyssinian banana</name>
    <name type="synonym">Musa ensete</name>
    <dbReference type="NCBI Taxonomy" id="4639"/>
    <lineage>
        <taxon>Eukaryota</taxon>
        <taxon>Viridiplantae</taxon>
        <taxon>Streptophyta</taxon>
        <taxon>Embryophyta</taxon>
        <taxon>Tracheophyta</taxon>
        <taxon>Spermatophyta</taxon>
        <taxon>Magnoliopsida</taxon>
        <taxon>Liliopsida</taxon>
        <taxon>Zingiberales</taxon>
        <taxon>Musaceae</taxon>
        <taxon>Ensete</taxon>
    </lineage>
</organism>
<gene>
    <name evidence="1" type="ORF">B296_00012990</name>
</gene>
<name>A0A427AI74_ENSVE</name>
<protein>
    <submittedName>
        <fullName evidence="1">Uncharacterized protein</fullName>
    </submittedName>
</protein>
<dbReference type="Proteomes" id="UP000287651">
    <property type="component" value="Unassembled WGS sequence"/>
</dbReference>
<sequence length="196" mass="22238">MEPTPFSTSRRKADDEGGAAVLYHLLIVPELAPASGSVAEKKSVVGVMIQAFSKSLSLQCKDIPEKRTEQAPEEAAADSDSFSLCALVDVGDVELQRLCLLSYHEDRLRRTTAFAASSQPEEKSRKYIHIEETERERESYVKQAYDIHRGMDQVRNDTVFGIDRSTGRRLRRNILGHKEHLWVTTSRWRALCDTWS</sequence>
<evidence type="ECO:0000313" key="1">
    <source>
        <dbReference type="EMBL" id="RRT75924.1"/>
    </source>
</evidence>
<evidence type="ECO:0000313" key="2">
    <source>
        <dbReference type="Proteomes" id="UP000287651"/>
    </source>
</evidence>
<reference evidence="1 2" key="1">
    <citation type="journal article" date="2014" name="Agronomy (Basel)">
        <title>A Draft Genome Sequence for Ensete ventricosum, the Drought-Tolerant Tree Against Hunger.</title>
        <authorList>
            <person name="Harrison J."/>
            <person name="Moore K.A."/>
            <person name="Paszkiewicz K."/>
            <person name="Jones T."/>
            <person name="Grant M."/>
            <person name="Ambacheew D."/>
            <person name="Muzemil S."/>
            <person name="Studholme D.J."/>
        </authorList>
    </citation>
    <scope>NUCLEOTIDE SEQUENCE [LARGE SCALE GENOMIC DNA]</scope>
</reference>
<proteinExistence type="predicted"/>
<dbReference type="AlphaFoldDB" id="A0A427AI74"/>
<comment type="caution">
    <text evidence="1">The sequence shown here is derived from an EMBL/GenBank/DDBJ whole genome shotgun (WGS) entry which is preliminary data.</text>
</comment>
<dbReference type="EMBL" id="AMZH03002338">
    <property type="protein sequence ID" value="RRT75924.1"/>
    <property type="molecule type" value="Genomic_DNA"/>
</dbReference>